<name>A0A5Y9DK19_LISMN</name>
<dbReference type="GO" id="GO:0004420">
    <property type="term" value="F:hydroxymethylglutaryl-CoA reductase (NADPH) activity"/>
    <property type="evidence" value="ECO:0007669"/>
    <property type="project" value="InterPro"/>
</dbReference>
<dbReference type="InterPro" id="IPR004553">
    <property type="entry name" value="HMG_CoA_Rdtase_bac-typ"/>
</dbReference>
<proteinExistence type="inferred from homology"/>
<keyword evidence="2 3" id="KW-0560">Oxidoreductase</keyword>
<dbReference type="PROSITE" id="PS01192">
    <property type="entry name" value="HMG_COA_REDUCTASE_3"/>
    <property type="match status" value="1"/>
</dbReference>
<dbReference type="AlphaFoldDB" id="A0A5Y9DK19"/>
<evidence type="ECO:0000256" key="3">
    <source>
        <dbReference type="RuleBase" id="RU361219"/>
    </source>
</evidence>
<protein>
    <recommendedName>
        <fullName evidence="3">3-hydroxy-3-methylglutaryl coenzyme A reductase</fullName>
        <shortName evidence="3">HMG-CoA reductase</shortName>
        <ecNumber evidence="3">1.1.1.88</ecNumber>
    </recommendedName>
</protein>
<keyword evidence="3" id="KW-0520">NAD</keyword>
<dbReference type="Gene3D" id="1.10.8.660">
    <property type="match status" value="1"/>
</dbReference>
<dbReference type="SUPFAM" id="SSF56542">
    <property type="entry name" value="Substrate-binding domain of HMG-CoA reductase"/>
    <property type="match status" value="1"/>
</dbReference>
<dbReference type="InterPro" id="IPR009029">
    <property type="entry name" value="HMG_CoA_Rdtase_sub-bd_dom_sf"/>
</dbReference>
<dbReference type="PANTHER" id="PTHR10572:SF24">
    <property type="entry name" value="3-HYDROXY-3-METHYLGLUTARYL-COENZYME A REDUCTASE"/>
    <property type="match status" value="1"/>
</dbReference>
<reference evidence="4" key="1">
    <citation type="submission" date="2019-08" db="EMBL/GenBank/DDBJ databases">
        <authorList>
            <consortium name="GenomeTrakr network: Whole genome sequencing for foodborne pathogen traceback"/>
        </authorList>
    </citation>
    <scope>NUCLEOTIDE SEQUENCE</scope>
    <source>
        <strain evidence="4">AG19-0288</strain>
    </source>
</reference>
<dbReference type="GO" id="GO:0140643">
    <property type="term" value="F:hydroxymethylglutaryl-CoA reductase (NADH) activity"/>
    <property type="evidence" value="ECO:0007669"/>
    <property type="project" value="UniProtKB-EC"/>
</dbReference>
<comment type="similarity">
    <text evidence="1 3">Belongs to the HMG-CoA reductase family.</text>
</comment>
<dbReference type="PROSITE" id="PS50065">
    <property type="entry name" value="HMG_COA_REDUCTASE_4"/>
    <property type="match status" value="1"/>
</dbReference>
<comment type="pathway">
    <text evidence="3">Metabolic intermediate metabolism; (R)-mevalonate degradation; (S)-3-hydroxy-3-methylglutaryl-CoA from (R)-mevalonate: step 1/1.</text>
</comment>
<dbReference type="SUPFAM" id="SSF55035">
    <property type="entry name" value="NAD-binding domain of HMG-CoA reductase"/>
    <property type="match status" value="1"/>
</dbReference>
<comment type="catalytic activity">
    <reaction evidence="3">
        <text>(R)-mevalonate + 2 NAD(+) + CoA = (3S)-3-hydroxy-3-methylglutaryl-CoA + 2 NADH + 2 H(+)</text>
        <dbReference type="Rhea" id="RHEA:14833"/>
        <dbReference type="ChEBI" id="CHEBI:15378"/>
        <dbReference type="ChEBI" id="CHEBI:36464"/>
        <dbReference type="ChEBI" id="CHEBI:43074"/>
        <dbReference type="ChEBI" id="CHEBI:57287"/>
        <dbReference type="ChEBI" id="CHEBI:57540"/>
        <dbReference type="ChEBI" id="CHEBI:57945"/>
        <dbReference type="EC" id="1.1.1.88"/>
    </reaction>
</comment>
<evidence type="ECO:0000313" key="4">
    <source>
        <dbReference type="EMBL" id="ECQ6722239.1"/>
    </source>
</evidence>
<dbReference type="Gene3D" id="3.90.770.10">
    <property type="entry name" value="3-hydroxy-3-methylglutaryl-coenzyme A Reductase, Chain A, domain 2"/>
    <property type="match status" value="2"/>
</dbReference>
<evidence type="ECO:0000256" key="1">
    <source>
        <dbReference type="ARBA" id="ARBA00007661"/>
    </source>
</evidence>
<gene>
    <name evidence="4" type="ORF">FZ622_04830</name>
</gene>
<dbReference type="InterPro" id="IPR009023">
    <property type="entry name" value="HMG_CoA_Rdtase_NAD(P)-bd_sf"/>
</dbReference>
<dbReference type="InterPro" id="IPR023074">
    <property type="entry name" value="HMG_CoA_Rdtase_cat_sf"/>
</dbReference>
<organism evidence="4">
    <name type="scientific">Listeria monocytogenes</name>
    <dbReference type="NCBI Taxonomy" id="1639"/>
    <lineage>
        <taxon>Bacteria</taxon>
        <taxon>Bacillati</taxon>
        <taxon>Bacillota</taxon>
        <taxon>Bacilli</taxon>
        <taxon>Bacillales</taxon>
        <taxon>Listeriaceae</taxon>
        <taxon>Listeria</taxon>
    </lineage>
</organism>
<dbReference type="PANTHER" id="PTHR10572">
    <property type="entry name" value="3-HYDROXY-3-METHYLGLUTARYL-COENZYME A REDUCTASE"/>
    <property type="match status" value="1"/>
</dbReference>
<dbReference type="RefSeq" id="WP_149040367.1">
    <property type="nucleotide sequence ID" value="NZ_VTIF01000003.1"/>
</dbReference>
<dbReference type="EMBL" id="AAKCDQ010000001">
    <property type="protein sequence ID" value="ECQ6722239.1"/>
    <property type="molecule type" value="Genomic_DNA"/>
</dbReference>
<accession>A0A5Y9DK19</accession>
<dbReference type="Pfam" id="PF00368">
    <property type="entry name" value="HMG-CoA_red"/>
    <property type="match status" value="1"/>
</dbReference>
<dbReference type="InterPro" id="IPR002202">
    <property type="entry name" value="HMG_CoA_Rdtase"/>
</dbReference>
<dbReference type="PRINTS" id="PR00071">
    <property type="entry name" value="HMGCOARDTASE"/>
</dbReference>
<sequence length="426" mass="45887">MNAFDKFYKKTVEERRAILAEYADLNEEELAFLASTGALSFDKANHMIENTIGIYSLPLGLGMNMLLNDKRYVVPMAMEEPSVVAAQSAGAKLIAQNGGITGSATKRKMIGQIELISVSDIRAAKENIIANEEQLIAIANQAHPSLQKRGGGAVEIQVRTAQTANDETLLIVHLLVDTQEAMGANMVNTMVETLAPELEMLTNGTANMRILSNLVDEATATAVCRINPESLATKTQSGEWVRDRIIAAYEFADADIYRAATHNKGIMNGIDAVIMAFGNDWRAVEAASHAYTARTGSYKPMSKWSKDAEGYLVGELTLPMPVAFVGGSIGIHPIATLSKKIARVESAKELAMLVCAVGLTQNLSALKALVTEGIQRGHMSLQAKSLAMTAGAEADEIEKVATFLQESKQLNVVAAKEFITKLRSGK</sequence>
<dbReference type="EC" id="1.1.1.88" evidence="3"/>
<evidence type="ECO:0000256" key="2">
    <source>
        <dbReference type="ARBA" id="ARBA00023002"/>
    </source>
</evidence>
<dbReference type="NCBIfam" id="TIGR00532">
    <property type="entry name" value="HMG_CoA_R_NAD"/>
    <property type="match status" value="1"/>
</dbReference>
<dbReference type="GO" id="GO:0015936">
    <property type="term" value="P:coenzyme A metabolic process"/>
    <property type="evidence" value="ECO:0007669"/>
    <property type="project" value="InterPro"/>
</dbReference>
<dbReference type="InterPro" id="IPR023076">
    <property type="entry name" value="HMG_CoA_Rdtase_CS"/>
</dbReference>
<dbReference type="UniPathway" id="UPA00257">
    <property type="reaction ID" value="UER00367"/>
</dbReference>
<dbReference type="CDD" id="cd00644">
    <property type="entry name" value="HMG-CoA_reductase_classII"/>
    <property type="match status" value="1"/>
</dbReference>
<comment type="caution">
    <text evidence="4">The sequence shown here is derived from an EMBL/GenBank/DDBJ whole genome shotgun (WGS) entry which is preliminary data.</text>
</comment>